<dbReference type="EMBL" id="NQWI01000017">
    <property type="protein sequence ID" value="PDW03984.1"/>
    <property type="molecule type" value="Genomic_DNA"/>
</dbReference>
<accession>A0A2A6RLK0</accession>
<dbReference type="AlphaFoldDB" id="A0A2A6RLK0"/>
<keyword evidence="4" id="KW-0479">Metal-binding</keyword>
<gene>
    <name evidence="8" type="ORF">CJ255_05840</name>
</gene>
<dbReference type="Proteomes" id="UP000220527">
    <property type="component" value="Unassembled WGS sequence"/>
</dbReference>
<feature type="transmembrane region" description="Helical" evidence="7">
    <location>
        <begin position="12"/>
        <end position="36"/>
    </location>
</feature>
<dbReference type="NCBIfam" id="NF043009">
    <property type="entry name" value="Cyt554Puf2C_Caul"/>
    <property type="match status" value="1"/>
</dbReference>
<keyword evidence="3" id="KW-0349">Heme</keyword>
<evidence type="ECO:0000256" key="4">
    <source>
        <dbReference type="ARBA" id="ARBA00022723"/>
    </source>
</evidence>
<name>A0A2A6RLK0_9CHLR</name>
<evidence type="ECO:0000256" key="5">
    <source>
        <dbReference type="ARBA" id="ARBA00022982"/>
    </source>
</evidence>
<dbReference type="Gene3D" id="1.10.468.10">
    <property type="entry name" value="Photosynthetic Reaction Center, subunit C, domain 2"/>
    <property type="match status" value="2"/>
</dbReference>
<keyword evidence="7" id="KW-1133">Transmembrane helix</keyword>
<dbReference type="InterPro" id="IPR003158">
    <property type="entry name" value="Photosyn_RC_cyt_c-su"/>
</dbReference>
<keyword evidence="5" id="KW-0249">Electron transport</keyword>
<evidence type="ECO:0000256" key="6">
    <source>
        <dbReference type="ARBA" id="ARBA00023004"/>
    </source>
</evidence>
<keyword evidence="7" id="KW-0472">Membrane</keyword>
<keyword evidence="9" id="KW-1185">Reference proteome</keyword>
<dbReference type="OrthoDB" id="9813732at2"/>
<reference evidence="9" key="1">
    <citation type="submission" date="2017-08" db="EMBL/GenBank/DDBJ databases">
        <authorList>
            <person name="Grouzdev D.S."/>
            <person name="Gaisin V.A."/>
            <person name="Rysina M.S."/>
            <person name="Gorlenko V.M."/>
        </authorList>
    </citation>
    <scope>NUCLEOTIDE SEQUENCE [LARGE SCALE GENOMIC DNA]</scope>
    <source>
        <strain evidence="9">Kir15-3F</strain>
    </source>
</reference>
<dbReference type="GO" id="GO:0019684">
    <property type="term" value="P:photosynthesis, light reaction"/>
    <property type="evidence" value="ECO:0007669"/>
    <property type="project" value="InterPro"/>
</dbReference>
<dbReference type="InterPro" id="IPR036280">
    <property type="entry name" value="Multihaem_cyt_sf"/>
</dbReference>
<evidence type="ECO:0000313" key="8">
    <source>
        <dbReference type="EMBL" id="PDW03984.1"/>
    </source>
</evidence>
<dbReference type="GO" id="GO:0005506">
    <property type="term" value="F:iron ion binding"/>
    <property type="evidence" value="ECO:0007669"/>
    <property type="project" value="InterPro"/>
</dbReference>
<dbReference type="GO" id="GO:0030077">
    <property type="term" value="C:plasma membrane light-harvesting complex"/>
    <property type="evidence" value="ECO:0007669"/>
    <property type="project" value="InterPro"/>
</dbReference>
<comment type="caution">
    <text evidence="8">The sequence shown here is derived from an EMBL/GenBank/DDBJ whole genome shotgun (WGS) entry which is preliminary data.</text>
</comment>
<dbReference type="InterPro" id="IPR054997">
    <property type="entry name" value="Cyt554Puf2C"/>
</dbReference>
<dbReference type="SUPFAM" id="SSF48695">
    <property type="entry name" value="Multiheme cytochromes"/>
    <property type="match status" value="1"/>
</dbReference>
<evidence type="ECO:0000256" key="2">
    <source>
        <dbReference type="ARBA" id="ARBA00022531"/>
    </source>
</evidence>
<dbReference type="RefSeq" id="WP_097643155.1">
    <property type="nucleotide sequence ID" value="NZ_NQWI01000017.1"/>
</dbReference>
<dbReference type="InterPro" id="IPR023119">
    <property type="entry name" value="Multihaem_cyt_PRC_cyt_su-like"/>
</dbReference>
<evidence type="ECO:0000256" key="7">
    <source>
        <dbReference type="SAM" id="Phobius"/>
    </source>
</evidence>
<sequence length="426" mass="46692">MQSPTRPTDRQAAIFISVAVGIFVAVITIGTFWWIYRLVAAADAPNVAAAELARATWNTDDGIRAITEAEPNLVLDGDPREPWLGEVAWIEGVQAGQAWVDEFPSPVNVQVLTGMDSAQLWTYMQLYVSGGLGVGCQYCHDINNFALDTYPEKLAARDMFYLVADLNAMFIVDLPNWQGNYIQCATCHYNAPKNLEGFNSQFVKSVPDIPVTVEILDDQGERVLDPALKPEEIRTPVGLQDAVIWYIYNYQVWKPYTADDPASGRGSLALTFNGGPTQEQVTINQNVMNYNAWSLGVGCTFCHNSRNFVAYELDAAGRNVIDPLAGYNKLKAQQMLLMTTYIAEEWAAFDGLPGYGAIPHDEVPSALSGGASRFSYRTLGDGQIYNVPACYTCHQGMNIPRGSINQSSIPEGDAGVVVLPPILRGN</sequence>
<keyword evidence="6" id="KW-0408">Iron</keyword>
<dbReference type="GO" id="GO:0009055">
    <property type="term" value="F:electron transfer activity"/>
    <property type="evidence" value="ECO:0007669"/>
    <property type="project" value="InterPro"/>
</dbReference>
<evidence type="ECO:0000313" key="9">
    <source>
        <dbReference type="Proteomes" id="UP000220527"/>
    </source>
</evidence>
<keyword evidence="2" id="KW-0602">Photosynthesis</keyword>
<keyword evidence="1" id="KW-0813">Transport</keyword>
<organism evidence="8 9">
    <name type="scientific">Candidatus Viridilinea mediisalina</name>
    <dbReference type="NCBI Taxonomy" id="2024553"/>
    <lineage>
        <taxon>Bacteria</taxon>
        <taxon>Bacillati</taxon>
        <taxon>Chloroflexota</taxon>
        <taxon>Chloroflexia</taxon>
        <taxon>Chloroflexales</taxon>
        <taxon>Chloroflexineae</taxon>
        <taxon>Oscillochloridaceae</taxon>
        <taxon>Candidatus Viridilinea</taxon>
    </lineage>
</organism>
<evidence type="ECO:0000256" key="3">
    <source>
        <dbReference type="ARBA" id="ARBA00022617"/>
    </source>
</evidence>
<keyword evidence="7" id="KW-0812">Transmembrane</keyword>
<dbReference type="Pfam" id="PF02276">
    <property type="entry name" value="CytoC_RC"/>
    <property type="match status" value="2"/>
</dbReference>
<proteinExistence type="predicted"/>
<protein>
    <submittedName>
        <fullName evidence="8">Cytochrome C554</fullName>
    </submittedName>
</protein>
<dbReference type="GO" id="GO:0020037">
    <property type="term" value="F:heme binding"/>
    <property type="evidence" value="ECO:0007669"/>
    <property type="project" value="InterPro"/>
</dbReference>
<evidence type="ECO:0000256" key="1">
    <source>
        <dbReference type="ARBA" id="ARBA00022448"/>
    </source>
</evidence>